<comment type="subunit">
    <text evidence="3">Associated with the spliceosome.</text>
</comment>
<dbReference type="GO" id="GO:0071007">
    <property type="term" value="C:U2-type catalytic step 2 spliceosome"/>
    <property type="evidence" value="ECO:0007669"/>
    <property type="project" value="TreeGrafter"/>
</dbReference>
<dbReference type="InParanoid" id="A0A448YGD8"/>
<evidence type="ECO:0000313" key="15">
    <source>
        <dbReference type="EMBL" id="VEU19982.1"/>
    </source>
</evidence>
<evidence type="ECO:0000256" key="1">
    <source>
        <dbReference type="ARBA" id="ARBA00004123"/>
    </source>
</evidence>
<dbReference type="InterPro" id="IPR003107">
    <property type="entry name" value="HAT"/>
</dbReference>
<evidence type="ECO:0000259" key="14">
    <source>
        <dbReference type="Pfam" id="PF23233"/>
    </source>
</evidence>
<keyword evidence="16" id="KW-1185">Reference proteome</keyword>
<dbReference type="Gene3D" id="1.25.40.10">
    <property type="entry name" value="Tetratricopeptide repeat domain"/>
    <property type="match status" value="2"/>
</dbReference>
<organism evidence="15 16">
    <name type="scientific">Brettanomyces naardenensis</name>
    <name type="common">Yeast</name>
    <dbReference type="NCBI Taxonomy" id="13370"/>
    <lineage>
        <taxon>Eukaryota</taxon>
        <taxon>Fungi</taxon>
        <taxon>Dikarya</taxon>
        <taxon>Ascomycota</taxon>
        <taxon>Saccharomycotina</taxon>
        <taxon>Pichiomycetes</taxon>
        <taxon>Pichiales</taxon>
        <taxon>Pichiaceae</taxon>
        <taxon>Brettanomyces</taxon>
    </lineage>
</organism>
<feature type="domain" description="Pre-mRNA-splicing factor Syf1-like N-terminal HAT-repeats" evidence="14">
    <location>
        <begin position="12"/>
        <end position="171"/>
    </location>
</feature>
<comment type="similarity">
    <text evidence="2">Belongs to the crooked-neck family.</text>
</comment>
<dbReference type="GO" id="GO:0071014">
    <property type="term" value="C:post-mRNA release spliceosomal complex"/>
    <property type="evidence" value="ECO:0007669"/>
    <property type="project" value="TreeGrafter"/>
</dbReference>
<evidence type="ECO:0000259" key="12">
    <source>
        <dbReference type="Pfam" id="PF23220"/>
    </source>
</evidence>
<dbReference type="InterPro" id="IPR055430">
    <property type="entry name" value="HAT_Syf1_CNRKL1_C"/>
</dbReference>
<dbReference type="SUPFAM" id="SSF48452">
    <property type="entry name" value="TPR-like"/>
    <property type="match status" value="2"/>
</dbReference>
<proteinExistence type="inferred from homology"/>
<reference evidence="15 16" key="1">
    <citation type="submission" date="2018-12" db="EMBL/GenBank/DDBJ databases">
        <authorList>
            <person name="Tiukova I."/>
            <person name="Dainat J."/>
        </authorList>
    </citation>
    <scope>NUCLEOTIDE SEQUENCE [LARGE SCALE GENOMIC DNA]</scope>
</reference>
<dbReference type="AlphaFoldDB" id="A0A448YGD8"/>
<dbReference type="STRING" id="13370.A0A448YGD8"/>
<dbReference type="EMBL" id="CAACVR010000001">
    <property type="protein sequence ID" value="VEU19982.1"/>
    <property type="molecule type" value="Genomic_DNA"/>
</dbReference>
<evidence type="ECO:0000256" key="8">
    <source>
        <dbReference type="ARBA" id="ARBA00023242"/>
    </source>
</evidence>
<evidence type="ECO:0000259" key="13">
    <source>
        <dbReference type="Pfam" id="PF23231"/>
    </source>
</evidence>
<keyword evidence="5" id="KW-0747">Spliceosome</keyword>
<evidence type="ECO:0000256" key="5">
    <source>
        <dbReference type="ARBA" id="ARBA00022728"/>
    </source>
</evidence>
<gene>
    <name evidence="15" type="ORF">BRENAR_LOCUS717</name>
</gene>
<evidence type="ECO:0000256" key="7">
    <source>
        <dbReference type="ARBA" id="ARBA00023187"/>
    </source>
</evidence>
<name>A0A448YGD8_BRENA</name>
<dbReference type="InterPro" id="IPR055433">
    <property type="entry name" value="HAT_Syf1-like_N"/>
</dbReference>
<comment type="subcellular location">
    <subcellularLocation>
        <location evidence="1">Nucleus</location>
    </subcellularLocation>
</comment>
<dbReference type="Pfam" id="PF23233">
    <property type="entry name" value="HAT_Syf1_CNRKL1_N"/>
    <property type="match status" value="1"/>
</dbReference>
<dbReference type="PANTHER" id="PTHR11246:SF5">
    <property type="entry name" value="PRE-MRNA-SPLICING FACTOR SYF1"/>
    <property type="match status" value="1"/>
</dbReference>
<accession>A0A448YGD8</accession>
<dbReference type="Proteomes" id="UP000290900">
    <property type="component" value="Unassembled WGS sequence"/>
</dbReference>
<keyword evidence="8" id="KW-0539">Nucleus</keyword>
<dbReference type="OrthoDB" id="10067343at2759"/>
<dbReference type="InterPro" id="IPR045075">
    <property type="entry name" value="Syf1-like"/>
</dbReference>
<dbReference type="GO" id="GO:0000974">
    <property type="term" value="C:Prp19 complex"/>
    <property type="evidence" value="ECO:0007669"/>
    <property type="project" value="TreeGrafter"/>
</dbReference>
<keyword evidence="6" id="KW-0677">Repeat</keyword>
<evidence type="ECO:0000256" key="11">
    <source>
        <dbReference type="ARBA" id="ARBA00067212"/>
    </source>
</evidence>
<dbReference type="Pfam" id="PF23231">
    <property type="entry name" value="HAT_Syf1_CNRKL1_C"/>
    <property type="match status" value="1"/>
</dbReference>
<evidence type="ECO:0000256" key="6">
    <source>
        <dbReference type="ARBA" id="ARBA00022737"/>
    </source>
</evidence>
<dbReference type="GO" id="GO:0000349">
    <property type="term" value="P:generation of catalytic spliceosome for first transesterification step"/>
    <property type="evidence" value="ECO:0007669"/>
    <property type="project" value="TreeGrafter"/>
</dbReference>
<comment type="function">
    <text evidence="9">Involved in pre-mRNA splicing and cell cycle progression.</text>
</comment>
<dbReference type="InterPro" id="IPR056350">
    <property type="entry name" value="HAT_Syf1_central"/>
</dbReference>
<dbReference type="Pfam" id="PF23220">
    <property type="entry name" value="HAT_Syf1_M"/>
    <property type="match status" value="1"/>
</dbReference>
<evidence type="ECO:0000256" key="2">
    <source>
        <dbReference type="ARBA" id="ARBA00008644"/>
    </source>
</evidence>
<dbReference type="InterPro" id="IPR011990">
    <property type="entry name" value="TPR-like_helical_dom_sf"/>
</dbReference>
<evidence type="ECO:0000256" key="10">
    <source>
        <dbReference type="ARBA" id="ARBA00039472"/>
    </source>
</evidence>
<protein>
    <recommendedName>
        <fullName evidence="10">Pre-mRNA-splicing factor SYF1</fullName>
    </recommendedName>
    <alternativeName>
        <fullName evidence="11">Pre-mRNA-splicing factor syf1</fullName>
    </alternativeName>
</protein>
<dbReference type="SMART" id="SM00386">
    <property type="entry name" value="HAT"/>
    <property type="match status" value="11"/>
</dbReference>
<dbReference type="PANTHER" id="PTHR11246">
    <property type="entry name" value="PRE-MRNA SPLICING FACTOR"/>
    <property type="match status" value="1"/>
</dbReference>
<dbReference type="FunCoup" id="A0A448YGD8">
    <property type="interactions" value="1073"/>
</dbReference>
<feature type="domain" description="Pre-mRNA-splicing factor SYF1 central HAT repeats" evidence="12">
    <location>
        <begin position="217"/>
        <end position="418"/>
    </location>
</feature>
<evidence type="ECO:0000256" key="3">
    <source>
        <dbReference type="ARBA" id="ARBA00011524"/>
    </source>
</evidence>
<keyword evidence="7" id="KW-0508">mRNA splicing</keyword>
<feature type="domain" description="Pre-mRNA-splicing factor Syf1/CRNKL1-like C-terminal HAT-repeats" evidence="13">
    <location>
        <begin position="429"/>
        <end position="784"/>
    </location>
</feature>
<evidence type="ECO:0000256" key="4">
    <source>
        <dbReference type="ARBA" id="ARBA00022664"/>
    </source>
</evidence>
<sequence length="828" mass="96460">MSEGLLKYVDESDLQYEQELLKDPNDQEVWLKYIHHKRITSGAHIQPVLAILNRSVRTLSSSYKLWMVYIKYRLSLINGDTVDVDEVGRMVRIFQEASLYLNKFPYFWIRFLSFCIDYSSYIDVTFIRKQFDGALQGLPVIQHRKIWKIYLKFADIVGGHTLFLANIRYCEFKIAIDDSVFLEEEEDETREITEKSLQATLETLLRTVSSPKELDALSLCFEKLVSNPSFVVKLGKPELELYKDYFTTMIALVSRFEGSNVRGLDYRVGILHKKMEKRFPDQMGSFAVELAQYWIARKDFLSVISAFERGLANCLTLKDFTIIYDAYSDFEDSRVEMVSNQLEKLQGNEEAGELNLEINILLQRFEDLLARRPFLINDVYLRQDENDVKAWLDRIGIFDPEKDKNEITQCYQEALKRIDPSKVREPNLLSELWINYIDHVDDPNSDAFRKLYTTAVKVPFKFISDLEDVWCSWVNKEIAHGNYEHAVTVIKQAVTLPKNIAIKLPESKIEYNDEELSAQVRVHKSIKLWSLYLDLEESSDDFEATCKAYDRTLELKIATPLIVLNYCTFLEEHECYEQCFKVFERGVSVFRYPTVFEIWNAYLSMVIKYQKRLGIKAERVRDLFEQSLDKCPSQLSKTIYIMYAQFEETSGLKLQALRILSEAIDKVEGSKGKLDLYKMLILKTAEFRGIAGTSSVYQKALETLPLNTPGYIDEIVSGFVNTEAKQKRFTRCRQILQYSSELVMKHGRSQADRDRIWELFKSFELDYGDESTYKAMLRLKRHLEGIAKPIVEEHIEGAGIDFVHGTTDEKKEIGNNEDQIELDVEDLE</sequence>
<dbReference type="FunFam" id="1.25.40.10:FF:000137">
    <property type="entry name" value="Pre-mRNA-splicing factor syf1"/>
    <property type="match status" value="1"/>
</dbReference>
<keyword evidence="4" id="KW-0507">mRNA processing</keyword>
<evidence type="ECO:0000256" key="9">
    <source>
        <dbReference type="ARBA" id="ARBA00037272"/>
    </source>
</evidence>
<evidence type="ECO:0000313" key="16">
    <source>
        <dbReference type="Proteomes" id="UP000290900"/>
    </source>
</evidence>